<organism evidence="1 2">
    <name type="scientific">Jatropha curcas</name>
    <name type="common">Barbados nut</name>
    <dbReference type="NCBI Taxonomy" id="180498"/>
    <lineage>
        <taxon>Eukaryota</taxon>
        <taxon>Viridiplantae</taxon>
        <taxon>Streptophyta</taxon>
        <taxon>Embryophyta</taxon>
        <taxon>Tracheophyta</taxon>
        <taxon>Spermatophyta</taxon>
        <taxon>Magnoliopsida</taxon>
        <taxon>eudicotyledons</taxon>
        <taxon>Gunneridae</taxon>
        <taxon>Pentapetalae</taxon>
        <taxon>rosids</taxon>
        <taxon>fabids</taxon>
        <taxon>Malpighiales</taxon>
        <taxon>Euphorbiaceae</taxon>
        <taxon>Crotonoideae</taxon>
        <taxon>Jatropheae</taxon>
        <taxon>Jatropha</taxon>
    </lineage>
</organism>
<dbReference type="EMBL" id="KK915134">
    <property type="protein sequence ID" value="KDP24240.1"/>
    <property type="molecule type" value="Genomic_DNA"/>
</dbReference>
<reference evidence="1 2" key="1">
    <citation type="journal article" date="2014" name="PLoS ONE">
        <title>Global Analysis of Gene Expression Profiles in Physic Nut (Jatropha curcas L.) Seedlings Exposed to Salt Stress.</title>
        <authorList>
            <person name="Zhang L."/>
            <person name="Zhang C."/>
            <person name="Wu P."/>
            <person name="Chen Y."/>
            <person name="Li M."/>
            <person name="Jiang H."/>
            <person name="Wu G."/>
        </authorList>
    </citation>
    <scope>NUCLEOTIDE SEQUENCE [LARGE SCALE GENOMIC DNA]</scope>
    <source>
        <strain evidence="2">cv. GZQX0401</strain>
        <tissue evidence="1">Young leaves</tissue>
    </source>
</reference>
<sequence>MGSTSDEEMATLAKLSEDEIVAANETEVEYKLVHPEPDIRANTPLDNDESMILYEKSLSFGVQFPLSVPLNSFFNEYRITISQLHPNGLRLVCGIAEMEPL</sequence>
<accession>A0A067JW85</accession>
<name>A0A067JW85_JATCU</name>
<gene>
    <name evidence="1" type="ORF">JCGZ_26645</name>
</gene>
<dbReference type="AlphaFoldDB" id="A0A067JW85"/>
<dbReference type="Proteomes" id="UP000027138">
    <property type="component" value="Unassembled WGS sequence"/>
</dbReference>
<proteinExistence type="predicted"/>
<protein>
    <submittedName>
        <fullName evidence="1">Uncharacterized protein</fullName>
    </submittedName>
</protein>
<evidence type="ECO:0000313" key="2">
    <source>
        <dbReference type="Proteomes" id="UP000027138"/>
    </source>
</evidence>
<keyword evidence="2" id="KW-1185">Reference proteome</keyword>
<evidence type="ECO:0000313" key="1">
    <source>
        <dbReference type="EMBL" id="KDP24240.1"/>
    </source>
</evidence>